<organism evidence="2 3">
    <name type="scientific">Aromia moschata</name>
    <dbReference type="NCBI Taxonomy" id="1265417"/>
    <lineage>
        <taxon>Eukaryota</taxon>
        <taxon>Metazoa</taxon>
        <taxon>Ecdysozoa</taxon>
        <taxon>Arthropoda</taxon>
        <taxon>Hexapoda</taxon>
        <taxon>Insecta</taxon>
        <taxon>Pterygota</taxon>
        <taxon>Neoptera</taxon>
        <taxon>Endopterygota</taxon>
        <taxon>Coleoptera</taxon>
        <taxon>Polyphaga</taxon>
        <taxon>Cucujiformia</taxon>
        <taxon>Chrysomeloidea</taxon>
        <taxon>Cerambycidae</taxon>
        <taxon>Cerambycinae</taxon>
        <taxon>Callichromatini</taxon>
        <taxon>Aromia</taxon>
    </lineage>
</organism>
<comment type="caution">
    <text evidence="2">The sequence shown here is derived from an EMBL/GenBank/DDBJ whole genome shotgun (WGS) entry which is preliminary data.</text>
</comment>
<dbReference type="EMBL" id="JAPWTK010000041">
    <property type="protein sequence ID" value="KAJ8955036.1"/>
    <property type="molecule type" value="Genomic_DNA"/>
</dbReference>
<keyword evidence="3" id="KW-1185">Reference proteome</keyword>
<feature type="non-terminal residue" evidence="2">
    <location>
        <position position="113"/>
    </location>
</feature>
<evidence type="ECO:0000313" key="2">
    <source>
        <dbReference type="EMBL" id="KAJ8955036.1"/>
    </source>
</evidence>
<reference evidence="2" key="1">
    <citation type="journal article" date="2023" name="Insect Mol. Biol.">
        <title>Genome sequencing provides insights into the evolution of gene families encoding plant cell wall-degrading enzymes in longhorned beetles.</title>
        <authorList>
            <person name="Shin N.R."/>
            <person name="Okamura Y."/>
            <person name="Kirsch R."/>
            <person name="Pauchet Y."/>
        </authorList>
    </citation>
    <scope>NUCLEOTIDE SEQUENCE</scope>
    <source>
        <strain evidence="2">AMC_N1</strain>
    </source>
</reference>
<protein>
    <submittedName>
        <fullName evidence="2">Uncharacterized protein</fullName>
    </submittedName>
</protein>
<proteinExistence type="predicted"/>
<dbReference type="Proteomes" id="UP001162162">
    <property type="component" value="Unassembled WGS sequence"/>
</dbReference>
<evidence type="ECO:0000256" key="1">
    <source>
        <dbReference type="SAM" id="MobiDB-lite"/>
    </source>
</evidence>
<name>A0AAV8YWE4_9CUCU</name>
<accession>A0AAV8YWE4</accession>
<feature type="compositionally biased region" description="Basic and acidic residues" evidence="1">
    <location>
        <begin position="101"/>
        <end position="113"/>
    </location>
</feature>
<feature type="region of interest" description="Disordered" evidence="1">
    <location>
        <begin position="83"/>
        <end position="113"/>
    </location>
</feature>
<dbReference type="AlphaFoldDB" id="A0AAV8YWE4"/>
<evidence type="ECO:0000313" key="3">
    <source>
        <dbReference type="Proteomes" id="UP001162162"/>
    </source>
</evidence>
<gene>
    <name evidence="2" type="ORF">NQ318_000468</name>
</gene>
<sequence>MVYLTEMHQITILQMTGYGDRTRTQAEVARLFQEKYPELPPISQGITHECGFEDVTTEDVTQLLDVHAKPLSNQELEELMEELDNLQSENPEEEEEEDEKENDRRTLKTADLT</sequence>
<feature type="compositionally biased region" description="Acidic residues" evidence="1">
    <location>
        <begin position="83"/>
        <end position="100"/>
    </location>
</feature>